<dbReference type="Pfam" id="PF06985">
    <property type="entry name" value="HET"/>
    <property type="match status" value="1"/>
</dbReference>
<dbReference type="PANTHER" id="PTHR24148">
    <property type="entry name" value="ANKYRIN REPEAT DOMAIN-CONTAINING PROTEIN 39 HOMOLOG-RELATED"/>
    <property type="match status" value="1"/>
</dbReference>
<dbReference type="VEuPathDB" id="FungiDB:JI435_301110"/>
<dbReference type="InterPro" id="IPR052895">
    <property type="entry name" value="HetReg/Transcr_Mod"/>
</dbReference>
<dbReference type="EMBL" id="CP069028">
    <property type="protein sequence ID" value="QRC96882.1"/>
    <property type="molecule type" value="Genomic_DNA"/>
</dbReference>
<dbReference type="InterPro" id="IPR010730">
    <property type="entry name" value="HET"/>
</dbReference>
<accession>A0A7U2I2E6</accession>
<keyword evidence="3" id="KW-1185">Reference proteome</keyword>
<evidence type="ECO:0000313" key="2">
    <source>
        <dbReference type="EMBL" id="QRC96882.1"/>
    </source>
</evidence>
<protein>
    <recommendedName>
        <fullName evidence="1">Heterokaryon incompatibility domain-containing protein</fullName>
    </recommendedName>
</protein>
<dbReference type="AlphaFoldDB" id="A0A7U2I2E6"/>
<evidence type="ECO:0000259" key="1">
    <source>
        <dbReference type="Pfam" id="PF06985"/>
    </source>
</evidence>
<gene>
    <name evidence="2" type="ORF">JI435_301110</name>
</gene>
<reference evidence="3" key="1">
    <citation type="journal article" date="2021" name="BMC Genomics">
        <title>Chromosome-level genome assembly and manually-curated proteome of model necrotroph Parastagonospora nodorum Sn15 reveals a genome-wide trove of candidate effector homologs, and redundancy of virulence-related functions within an accessory chromosome.</title>
        <authorList>
            <person name="Bertazzoni S."/>
            <person name="Jones D.A.B."/>
            <person name="Phan H.T."/>
            <person name="Tan K.-C."/>
            <person name="Hane J.K."/>
        </authorList>
    </citation>
    <scope>NUCLEOTIDE SEQUENCE [LARGE SCALE GENOMIC DNA]</scope>
    <source>
        <strain evidence="3">SN15 / ATCC MYA-4574 / FGSC 10173)</strain>
    </source>
</reference>
<evidence type="ECO:0000313" key="3">
    <source>
        <dbReference type="Proteomes" id="UP000663193"/>
    </source>
</evidence>
<feature type="domain" description="Heterokaryon incompatibility" evidence="1">
    <location>
        <begin position="66"/>
        <end position="203"/>
    </location>
</feature>
<sequence>MARTYQDRSSSTFHDNLEDPYLLDIRTGRTIRILDLHPPSITENGQQLRGTLRAYTLRLDHREEKFEALSYVWGTQEHIDKAPFIRCNGINIPITNNCRDALIRFSYTDGHRSLWVDSICINQNNMEERNHQISLMLAIYSKAKTVLIWLPNEGSNDVETHAAIQSIREAKARHVDEDFKRTQDALALLLSNPWFSRGWTFQELVLGQYPVFFTSQDSLPWHDVSHLVLRYASDIHAQPSLERFLSLITLWSTVNTRNRFGIMTIRGTMTWCSTLVLLLTSPQYFCQKARFASPQDGRPKFFNVLHDIVFFLAYLYEGGINVKLEEAPTWLTSGYLRMLYPFGSWLRNVIVLGVFSSLGLDPGLQFPFAWPGGCPRRLIFVFLALWTCKRLGKGYFIQQCRALIDAAYLAIVLPRIVYAHYHWSDIPGLSHLYHRNRQLECAGLMEALRTRRVSGVKDKAYAMHGILDKIGVSTKPADYSRPCQEIFSDLFLSLINWRATMLALLVHAGKVSSEVHDMPSWVPDWRTDTNSAWLPEDVLRRGTYNSVYTGVRAYGMPFYSINGDELTVLGRQLDTVALVVHVPHKTLSQPDSAVLDAISKWLLLVRGLSGLKQRSTWDAKALDLLYLVKQDARNDESSLSQRARLLSWYRDLVADGLRVGTKPKDHYNRNDLEGEDDIDSIQVDLQHRICGKRLLFVTKNGRYGTGSLNIQEGDTVHVVSGVPTPLCMRRQANADVYEIAGPAIMNYDSSDDIWQGRLNRIVLV</sequence>
<organism evidence="2 3">
    <name type="scientific">Phaeosphaeria nodorum (strain SN15 / ATCC MYA-4574 / FGSC 10173)</name>
    <name type="common">Glume blotch fungus</name>
    <name type="synonym">Parastagonospora nodorum</name>
    <dbReference type="NCBI Taxonomy" id="321614"/>
    <lineage>
        <taxon>Eukaryota</taxon>
        <taxon>Fungi</taxon>
        <taxon>Dikarya</taxon>
        <taxon>Ascomycota</taxon>
        <taxon>Pezizomycotina</taxon>
        <taxon>Dothideomycetes</taxon>
        <taxon>Pleosporomycetidae</taxon>
        <taxon>Pleosporales</taxon>
        <taxon>Pleosporineae</taxon>
        <taxon>Phaeosphaeriaceae</taxon>
        <taxon>Parastagonospora</taxon>
    </lineage>
</organism>
<proteinExistence type="predicted"/>
<dbReference type="OrthoDB" id="3904204at2759"/>
<dbReference type="PANTHER" id="PTHR24148:SF73">
    <property type="entry name" value="HET DOMAIN PROTEIN (AFU_ORTHOLOGUE AFUA_8G01020)"/>
    <property type="match status" value="1"/>
</dbReference>
<dbReference type="Proteomes" id="UP000663193">
    <property type="component" value="Chromosome 6"/>
</dbReference>
<name>A0A7U2I2E6_PHANO</name>